<name>A0AAC8W5A7_9PROT</name>
<evidence type="ECO:0000313" key="3">
    <source>
        <dbReference type="Proteomes" id="UP000069935"/>
    </source>
</evidence>
<evidence type="ECO:0008006" key="4">
    <source>
        <dbReference type="Google" id="ProtNLM"/>
    </source>
</evidence>
<evidence type="ECO:0000313" key="2">
    <source>
        <dbReference type="EMBL" id="ALG75375.1"/>
    </source>
</evidence>
<gene>
    <name evidence="2" type="ORF">AL072_31360</name>
</gene>
<dbReference type="RefSeq" id="WP_045584851.1">
    <property type="nucleotide sequence ID" value="NZ_CP012406.1"/>
</dbReference>
<protein>
    <recommendedName>
        <fullName evidence="4">DUF1826 domain-containing protein</fullName>
    </recommendedName>
</protein>
<feature type="region of interest" description="Disordered" evidence="1">
    <location>
        <begin position="209"/>
        <end position="228"/>
    </location>
</feature>
<evidence type="ECO:0000256" key="1">
    <source>
        <dbReference type="SAM" id="MobiDB-lite"/>
    </source>
</evidence>
<dbReference type="Proteomes" id="UP000069935">
    <property type="component" value="Chromosome 6"/>
</dbReference>
<sequence>MHCPTAPLAPLSSHGFTGPEDRGHVALCGTAAGLFAIRRPGVTLAVWRRRLPAGIAGECARLGPVPDAGPDAAPEAAAGRPSVRLVTTPDGVAADLAAALPSGWAGGPLIRDAVRLVRLYADIVGCPAVQLRLDSVAGNGCRFFHADHVGLRLLCTYRGAGTHWLPDDAVARSALGRGDNDAVLSDPRRIRKLGTGHVGLLKGEDWPGNRGRGLVHRSPPADPSGAPRLLLCLDHHDHPED</sequence>
<dbReference type="InterPro" id="IPR014955">
    <property type="entry name" value="DUF1826"/>
</dbReference>
<reference evidence="2 3" key="2">
    <citation type="journal article" date="2016" name="Genome Announc.">
        <title>Complete Genome Sequence of a Strain of Azospirillum thiophilum Isolated from a Sulfide Spring.</title>
        <authorList>
            <person name="Fomenkov A."/>
            <person name="Vincze T."/>
            <person name="Grabovich M."/>
            <person name="Anton B.P."/>
            <person name="Dubinina G."/>
            <person name="Orlova M."/>
            <person name="Belousova E."/>
            <person name="Roberts R.J."/>
        </authorList>
    </citation>
    <scope>NUCLEOTIDE SEQUENCE [LARGE SCALE GENOMIC DNA]</scope>
    <source>
        <strain evidence="2 3">BV-S</strain>
    </source>
</reference>
<accession>A0AAC8W5A7</accession>
<dbReference type="EMBL" id="CP012406">
    <property type="protein sequence ID" value="ALG75375.1"/>
    <property type="molecule type" value="Genomic_DNA"/>
</dbReference>
<dbReference type="Pfam" id="PF08856">
    <property type="entry name" value="DUF1826"/>
    <property type="match status" value="1"/>
</dbReference>
<organism evidence="2 3">
    <name type="scientific">Azospirillum thiophilum</name>
    <dbReference type="NCBI Taxonomy" id="528244"/>
    <lineage>
        <taxon>Bacteria</taxon>
        <taxon>Pseudomonadati</taxon>
        <taxon>Pseudomonadota</taxon>
        <taxon>Alphaproteobacteria</taxon>
        <taxon>Rhodospirillales</taxon>
        <taxon>Azospirillaceae</taxon>
        <taxon>Azospirillum</taxon>
    </lineage>
</organism>
<reference evidence="3" key="1">
    <citation type="submission" date="2015-08" db="EMBL/GenBank/DDBJ databases">
        <title>Complete Genome Sequence of Azospirillum thiophilum BV-S.</title>
        <authorList>
            <person name="Fomenkov A."/>
            <person name="Vincze T."/>
            <person name="Grabovich M."/>
            <person name="Dubinina G."/>
            <person name="Orlova M."/>
            <person name="Belousova E."/>
            <person name="Roberts R.J."/>
        </authorList>
    </citation>
    <scope>NUCLEOTIDE SEQUENCE [LARGE SCALE GENOMIC DNA]</scope>
    <source>
        <strain evidence="3">BV-S</strain>
    </source>
</reference>
<proteinExistence type="predicted"/>
<dbReference type="KEGG" id="ati:AL072_31360"/>
<keyword evidence="3" id="KW-1185">Reference proteome</keyword>
<dbReference type="AlphaFoldDB" id="A0AAC8W5A7"/>